<keyword evidence="2" id="KW-0456">Lyase</keyword>
<dbReference type="Proteomes" id="UP000095651">
    <property type="component" value="Unassembled WGS sequence"/>
</dbReference>
<dbReference type="PANTHER" id="PTHR43000">
    <property type="entry name" value="DTDP-D-GLUCOSE 4,6-DEHYDRATASE-RELATED"/>
    <property type="match status" value="1"/>
</dbReference>
<dbReference type="InterPro" id="IPR013445">
    <property type="entry name" value="CDP_4_6_deHydtase"/>
</dbReference>
<dbReference type="EMBL" id="CYZE01000002">
    <property type="protein sequence ID" value="CUN82968.1"/>
    <property type="molecule type" value="Genomic_DNA"/>
</dbReference>
<dbReference type="Gene3D" id="3.40.50.720">
    <property type="entry name" value="NAD(P)-binding Rossmann-like Domain"/>
    <property type="match status" value="1"/>
</dbReference>
<organism evidence="2 3">
    <name type="scientific">Hungatella hathewayi</name>
    <dbReference type="NCBI Taxonomy" id="154046"/>
    <lineage>
        <taxon>Bacteria</taxon>
        <taxon>Bacillati</taxon>
        <taxon>Bacillota</taxon>
        <taxon>Clostridia</taxon>
        <taxon>Lachnospirales</taxon>
        <taxon>Lachnospiraceae</taxon>
        <taxon>Hungatella</taxon>
    </lineage>
</organism>
<dbReference type="EC" id="4.2.1.45" evidence="2"/>
<evidence type="ECO:0000313" key="2">
    <source>
        <dbReference type="EMBL" id="CUN82968.1"/>
    </source>
</evidence>
<dbReference type="NCBIfam" id="TIGR02622">
    <property type="entry name" value="CDP_4_6_dhtase"/>
    <property type="match status" value="1"/>
</dbReference>
<evidence type="ECO:0000259" key="1">
    <source>
        <dbReference type="Pfam" id="PF16363"/>
    </source>
</evidence>
<dbReference type="InterPro" id="IPR036291">
    <property type="entry name" value="NAD(P)-bd_dom_sf"/>
</dbReference>
<dbReference type="CDD" id="cd05252">
    <property type="entry name" value="CDP_GD_SDR_e"/>
    <property type="match status" value="1"/>
</dbReference>
<dbReference type="Gene3D" id="3.90.25.10">
    <property type="entry name" value="UDP-galactose 4-epimerase, domain 1"/>
    <property type="match status" value="1"/>
</dbReference>
<feature type="domain" description="NAD(P)-binding" evidence="1">
    <location>
        <begin position="43"/>
        <end position="353"/>
    </location>
</feature>
<protein>
    <submittedName>
        <fullName evidence="2">CDP-glucose 4,6-dehydratase</fullName>
        <ecNumber evidence="2">4.2.1.45</ecNumber>
    </submittedName>
</protein>
<accession>A0A174A6E9</accession>
<dbReference type="Pfam" id="PF16363">
    <property type="entry name" value="GDP_Man_Dehyd"/>
    <property type="match status" value="1"/>
</dbReference>
<gene>
    <name evidence="2" type="primary">rfbG</name>
    <name evidence="2" type="ORF">ERS852407_01204</name>
</gene>
<reference evidence="2 3" key="1">
    <citation type="submission" date="2015-09" db="EMBL/GenBank/DDBJ databases">
        <authorList>
            <consortium name="Pathogen Informatics"/>
        </authorList>
    </citation>
    <scope>NUCLEOTIDE SEQUENCE [LARGE SCALE GENOMIC DNA]</scope>
    <source>
        <strain evidence="2 3">2789STDY5608850</strain>
    </source>
</reference>
<proteinExistence type="predicted"/>
<dbReference type="SUPFAM" id="SSF51735">
    <property type="entry name" value="NAD(P)-binding Rossmann-fold domains"/>
    <property type="match status" value="1"/>
</dbReference>
<dbReference type="AlphaFoldDB" id="A0A174A6E9"/>
<name>A0A174A6E9_9FIRM</name>
<evidence type="ECO:0000313" key="3">
    <source>
        <dbReference type="Proteomes" id="UP000095651"/>
    </source>
</evidence>
<sequence length="385" mass="43769">MADRRGTLEDLGKLIQENGIHMTEWTKEMWQEFCTFYKGKKVLVTGHTGFKGSWLVRMLEEAGAAVTGYSLEPPTDPSLFYIAGLHNTMDSVIGDIRDLPHLMEVFERTQPELVFHLAAQPIVRDSYKDPVYTYETNVMGTVHVLECIRKNPCVKSFLNVTTDKVYENREWEYGYRECDPLDGFDPYSNSKSCSELVTHSYAKSFFADGHTAVSTSRAGNVIGGGDFAGDRIIPDCIRAATAGREIVVRNPYSTRPYQLVLEPLAIYMAIAMKQYEDLNFQGYYNVGPDDRDCVTTGELADLFTTAWGGGITWVNRYDGGPHEANFLKLDCSKIKKTFGWSPRYGVKEAVEKTVEWTKDYLAGEDMLAVMDRQIKEFFREERYHV</sequence>
<dbReference type="GO" id="GO:0047733">
    <property type="term" value="F:CDP-glucose 4,6-dehydratase activity"/>
    <property type="evidence" value="ECO:0007669"/>
    <property type="project" value="UniProtKB-EC"/>
</dbReference>
<dbReference type="InterPro" id="IPR016040">
    <property type="entry name" value="NAD(P)-bd_dom"/>
</dbReference>